<accession>A0AAN7AGB4</accession>
<dbReference type="AlphaFoldDB" id="A0AAN7AGB4"/>
<evidence type="ECO:0000313" key="3">
    <source>
        <dbReference type="Proteomes" id="UP001302126"/>
    </source>
</evidence>
<organism evidence="2 3">
    <name type="scientific">Podospora australis</name>
    <dbReference type="NCBI Taxonomy" id="1536484"/>
    <lineage>
        <taxon>Eukaryota</taxon>
        <taxon>Fungi</taxon>
        <taxon>Dikarya</taxon>
        <taxon>Ascomycota</taxon>
        <taxon>Pezizomycotina</taxon>
        <taxon>Sordariomycetes</taxon>
        <taxon>Sordariomycetidae</taxon>
        <taxon>Sordariales</taxon>
        <taxon>Podosporaceae</taxon>
        <taxon>Podospora</taxon>
    </lineage>
</organism>
<evidence type="ECO:0000259" key="1">
    <source>
        <dbReference type="Pfam" id="PF06985"/>
    </source>
</evidence>
<reference evidence="2" key="1">
    <citation type="journal article" date="2023" name="Mol. Phylogenet. Evol.">
        <title>Genome-scale phylogeny and comparative genomics of the fungal order Sordariales.</title>
        <authorList>
            <person name="Hensen N."/>
            <person name="Bonometti L."/>
            <person name="Westerberg I."/>
            <person name="Brannstrom I.O."/>
            <person name="Guillou S."/>
            <person name="Cros-Aarteil S."/>
            <person name="Calhoun S."/>
            <person name="Haridas S."/>
            <person name="Kuo A."/>
            <person name="Mondo S."/>
            <person name="Pangilinan J."/>
            <person name="Riley R."/>
            <person name="LaButti K."/>
            <person name="Andreopoulos B."/>
            <person name="Lipzen A."/>
            <person name="Chen C."/>
            <person name="Yan M."/>
            <person name="Daum C."/>
            <person name="Ng V."/>
            <person name="Clum A."/>
            <person name="Steindorff A."/>
            <person name="Ohm R.A."/>
            <person name="Martin F."/>
            <person name="Silar P."/>
            <person name="Natvig D.O."/>
            <person name="Lalanne C."/>
            <person name="Gautier V."/>
            <person name="Ament-Velasquez S.L."/>
            <person name="Kruys A."/>
            <person name="Hutchinson M.I."/>
            <person name="Powell A.J."/>
            <person name="Barry K."/>
            <person name="Miller A.N."/>
            <person name="Grigoriev I.V."/>
            <person name="Debuchy R."/>
            <person name="Gladieux P."/>
            <person name="Hiltunen Thoren M."/>
            <person name="Johannesson H."/>
        </authorList>
    </citation>
    <scope>NUCLEOTIDE SEQUENCE</scope>
    <source>
        <strain evidence="2">PSN309</strain>
    </source>
</reference>
<dbReference type="InterPro" id="IPR010730">
    <property type="entry name" value="HET"/>
</dbReference>
<keyword evidence="3" id="KW-1185">Reference proteome</keyword>
<proteinExistence type="predicted"/>
<sequence>MGEIYQQSQMTIIWLGKEEPHPRAQWVMETFAPIFLEVGKRRGEKYLVARDPFLTTDTDLIADLGGEDIFGVWRRDFSHFFTFLARRRWFLRGWVVQEVLLITLENGADVAVLCGSALPLLWQKLLGFVRLMVSADWTRDILRRLLTDQSPFYPRAPEVILTLDNIDTISRRVRKAY</sequence>
<dbReference type="Proteomes" id="UP001302126">
    <property type="component" value="Unassembled WGS sequence"/>
</dbReference>
<protein>
    <recommendedName>
        <fullName evidence="1">Heterokaryon incompatibility domain-containing protein</fullName>
    </recommendedName>
</protein>
<dbReference type="EMBL" id="MU864401">
    <property type="protein sequence ID" value="KAK4187551.1"/>
    <property type="molecule type" value="Genomic_DNA"/>
</dbReference>
<gene>
    <name evidence="2" type="ORF">QBC35DRAFT_232398</name>
</gene>
<comment type="caution">
    <text evidence="2">The sequence shown here is derived from an EMBL/GenBank/DDBJ whole genome shotgun (WGS) entry which is preliminary data.</text>
</comment>
<evidence type="ECO:0000313" key="2">
    <source>
        <dbReference type="EMBL" id="KAK4187551.1"/>
    </source>
</evidence>
<feature type="domain" description="Heterokaryon incompatibility" evidence="1">
    <location>
        <begin position="1"/>
        <end position="98"/>
    </location>
</feature>
<dbReference type="Pfam" id="PF06985">
    <property type="entry name" value="HET"/>
    <property type="match status" value="1"/>
</dbReference>
<reference evidence="2" key="2">
    <citation type="submission" date="2023-05" db="EMBL/GenBank/DDBJ databases">
        <authorList>
            <consortium name="Lawrence Berkeley National Laboratory"/>
            <person name="Steindorff A."/>
            <person name="Hensen N."/>
            <person name="Bonometti L."/>
            <person name="Westerberg I."/>
            <person name="Brannstrom I.O."/>
            <person name="Guillou S."/>
            <person name="Cros-Aarteil S."/>
            <person name="Calhoun S."/>
            <person name="Haridas S."/>
            <person name="Kuo A."/>
            <person name="Mondo S."/>
            <person name="Pangilinan J."/>
            <person name="Riley R."/>
            <person name="Labutti K."/>
            <person name="Andreopoulos B."/>
            <person name="Lipzen A."/>
            <person name="Chen C."/>
            <person name="Yanf M."/>
            <person name="Daum C."/>
            <person name="Ng V."/>
            <person name="Clum A."/>
            <person name="Ohm R."/>
            <person name="Martin F."/>
            <person name="Silar P."/>
            <person name="Natvig D."/>
            <person name="Lalanne C."/>
            <person name="Gautier V."/>
            <person name="Ament-Velasquez S.L."/>
            <person name="Kruys A."/>
            <person name="Hutchinson M.I."/>
            <person name="Powell A.J."/>
            <person name="Barry K."/>
            <person name="Miller A.N."/>
            <person name="Grigoriev I.V."/>
            <person name="Debuchy R."/>
            <person name="Gladieux P."/>
            <person name="Thoren M.H."/>
            <person name="Johannesson H."/>
        </authorList>
    </citation>
    <scope>NUCLEOTIDE SEQUENCE</scope>
    <source>
        <strain evidence="2">PSN309</strain>
    </source>
</reference>
<name>A0AAN7AGB4_9PEZI</name>